<dbReference type="PRINTS" id="PR00039">
    <property type="entry name" value="HTHLYSR"/>
</dbReference>
<dbReference type="Gene3D" id="1.10.10.10">
    <property type="entry name" value="Winged helix-like DNA-binding domain superfamily/Winged helix DNA-binding domain"/>
    <property type="match status" value="1"/>
</dbReference>
<dbReference type="RefSeq" id="WP_138666237.1">
    <property type="nucleotide sequence ID" value="NZ_VCKY01000031.1"/>
</dbReference>
<dbReference type="Gene3D" id="3.40.190.10">
    <property type="entry name" value="Periplasmic binding protein-like II"/>
    <property type="match status" value="2"/>
</dbReference>
<dbReference type="InterPro" id="IPR000847">
    <property type="entry name" value="LysR_HTH_N"/>
</dbReference>
<gene>
    <name evidence="6" type="ORF">ETD86_12175</name>
</gene>
<proteinExistence type="inferred from homology"/>
<dbReference type="Pfam" id="PF00126">
    <property type="entry name" value="HTH_1"/>
    <property type="match status" value="1"/>
</dbReference>
<evidence type="ECO:0000256" key="1">
    <source>
        <dbReference type="ARBA" id="ARBA00009437"/>
    </source>
</evidence>
<evidence type="ECO:0000256" key="4">
    <source>
        <dbReference type="ARBA" id="ARBA00023163"/>
    </source>
</evidence>
<accession>A0A5S4FNQ2</accession>
<evidence type="ECO:0000256" key="2">
    <source>
        <dbReference type="ARBA" id="ARBA00023015"/>
    </source>
</evidence>
<keyword evidence="7" id="KW-1185">Reference proteome</keyword>
<dbReference type="GO" id="GO:0032993">
    <property type="term" value="C:protein-DNA complex"/>
    <property type="evidence" value="ECO:0007669"/>
    <property type="project" value="TreeGrafter"/>
</dbReference>
<dbReference type="InterPro" id="IPR036388">
    <property type="entry name" value="WH-like_DNA-bd_sf"/>
</dbReference>
<evidence type="ECO:0000259" key="5">
    <source>
        <dbReference type="PROSITE" id="PS50931"/>
    </source>
</evidence>
<dbReference type="SUPFAM" id="SSF53850">
    <property type="entry name" value="Periplasmic binding protein-like II"/>
    <property type="match status" value="1"/>
</dbReference>
<evidence type="ECO:0000256" key="3">
    <source>
        <dbReference type="ARBA" id="ARBA00023125"/>
    </source>
</evidence>
<dbReference type="GO" id="GO:0003677">
    <property type="term" value="F:DNA binding"/>
    <property type="evidence" value="ECO:0007669"/>
    <property type="project" value="UniProtKB-KW"/>
</dbReference>
<protein>
    <submittedName>
        <fullName evidence="6">LysR family transcriptional regulator</fullName>
    </submittedName>
</protein>
<comment type="caution">
    <text evidence="6">The sequence shown here is derived from an EMBL/GenBank/DDBJ whole genome shotgun (WGS) entry which is preliminary data.</text>
</comment>
<dbReference type="PANTHER" id="PTHR30346:SF28">
    <property type="entry name" value="HTH-TYPE TRANSCRIPTIONAL REGULATOR CYNR"/>
    <property type="match status" value="1"/>
</dbReference>
<dbReference type="PANTHER" id="PTHR30346">
    <property type="entry name" value="TRANSCRIPTIONAL DUAL REGULATOR HCAR-RELATED"/>
    <property type="match status" value="1"/>
</dbReference>
<keyword evidence="3" id="KW-0238">DNA-binding</keyword>
<reference evidence="6 7" key="1">
    <citation type="submission" date="2019-05" db="EMBL/GenBank/DDBJ databases">
        <title>Draft genome sequence of Nonomuraea turkmeniaca DSM 43926.</title>
        <authorList>
            <person name="Saricaoglu S."/>
            <person name="Isik K."/>
        </authorList>
    </citation>
    <scope>NUCLEOTIDE SEQUENCE [LARGE SCALE GENOMIC DNA]</scope>
    <source>
        <strain evidence="6 7">DSM 43926</strain>
    </source>
</reference>
<dbReference type="SUPFAM" id="SSF46785">
    <property type="entry name" value="Winged helix' DNA-binding domain"/>
    <property type="match status" value="1"/>
</dbReference>
<keyword evidence="4" id="KW-0804">Transcription</keyword>
<comment type="similarity">
    <text evidence="1">Belongs to the LysR transcriptional regulatory family.</text>
</comment>
<evidence type="ECO:0000313" key="6">
    <source>
        <dbReference type="EMBL" id="TMR22305.1"/>
    </source>
</evidence>
<sequence>MADVDLRQLTTMIAIAEEGTFSRAASRLGYTQSSVSQHIAALERALGGSVFDRPGGPRPVRITPLGAVVLEQGRELLSKAEALAHAVDRFKAGDGRIDVGTLQSVSNVILPTVLRRLRDEHPNCEIRLSEAEPDDAQIGDLDLLFYDGLISDEAEHVLLMEDPYLVVAHPGDLPAGPVAAEKLDGKAMVAWPATCDQPKLEKFLADAGAQPRIVFRSAGNETILSMVRAGMGLAVLPWLAIHHVVCRSCGAIHGPEGWPDLQVHELDPAPTREIYLHWCPGRGGQSPLAARTIEIAVQVSRELAQQSPLART</sequence>
<dbReference type="Proteomes" id="UP000309128">
    <property type="component" value="Unassembled WGS sequence"/>
</dbReference>
<dbReference type="PROSITE" id="PS50931">
    <property type="entry name" value="HTH_LYSR"/>
    <property type="match status" value="1"/>
</dbReference>
<feature type="domain" description="HTH lysR-type" evidence="5">
    <location>
        <begin position="4"/>
        <end position="63"/>
    </location>
</feature>
<organism evidence="6 7">
    <name type="scientific">Nonomuraea turkmeniaca</name>
    <dbReference type="NCBI Taxonomy" id="103838"/>
    <lineage>
        <taxon>Bacteria</taxon>
        <taxon>Bacillati</taxon>
        <taxon>Actinomycetota</taxon>
        <taxon>Actinomycetes</taxon>
        <taxon>Streptosporangiales</taxon>
        <taxon>Streptosporangiaceae</taxon>
        <taxon>Nonomuraea</taxon>
    </lineage>
</organism>
<keyword evidence="2" id="KW-0805">Transcription regulation</keyword>
<dbReference type="AlphaFoldDB" id="A0A5S4FNQ2"/>
<dbReference type="InterPro" id="IPR036390">
    <property type="entry name" value="WH_DNA-bd_sf"/>
</dbReference>
<dbReference type="GO" id="GO:0003700">
    <property type="term" value="F:DNA-binding transcription factor activity"/>
    <property type="evidence" value="ECO:0007669"/>
    <property type="project" value="InterPro"/>
</dbReference>
<dbReference type="InterPro" id="IPR005119">
    <property type="entry name" value="LysR_subst-bd"/>
</dbReference>
<dbReference type="EMBL" id="VCKY01000031">
    <property type="protein sequence ID" value="TMR22305.1"/>
    <property type="molecule type" value="Genomic_DNA"/>
</dbReference>
<name>A0A5S4FNQ2_9ACTN</name>
<evidence type="ECO:0000313" key="7">
    <source>
        <dbReference type="Proteomes" id="UP000309128"/>
    </source>
</evidence>
<dbReference type="OrthoDB" id="4131546at2"/>
<dbReference type="Pfam" id="PF03466">
    <property type="entry name" value="LysR_substrate"/>
    <property type="match status" value="1"/>
</dbReference>